<dbReference type="PANTHER" id="PTHR30294">
    <property type="entry name" value="MEMBRANE COMPONENT OF ABC TRANSPORTER YHHJ-RELATED"/>
    <property type="match status" value="1"/>
</dbReference>
<reference evidence="8 9" key="1">
    <citation type="submission" date="2020-08" db="EMBL/GenBank/DDBJ databases">
        <title>Functional genomics of gut bacteria from endangered species of beetles.</title>
        <authorList>
            <person name="Carlos-Shanley C."/>
        </authorList>
    </citation>
    <scope>NUCLEOTIDE SEQUENCE [LARGE SCALE GENOMIC DNA]</scope>
    <source>
        <strain evidence="8 9">S00239</strain>
    </source>
</reference>
<protein>
    <submittedName>
        <fullName evidence="8">ABC-2 type transport system permease protein</fullName>
    </submittedName>
</protein>
<sequence>MAAQPLSWLGWLRATLASALRDQGALLMLVAAPIIYSFFYPWPYATQALQRVPVAIVDQDHSNLSRQIIRFAQASPRLQLRLVSGDEAEVQALMAGREIEGYLLLPPQLKRDVARGQGVVLPVLANGAYFLTNKVVLSGFGEVLGTVSAGVELKQLQARGQPPLQAAQSRSPLNLRLLPLYNLSEGYGSYVVPAVAVLIIQQLLLIGTALWVGTWFEQPRTEKNADSLWAWSARTAAFALFGLLSAGWFFGLTFPFLGYAHGGNPFGTALLLLPFCWGVAALGVALGALFADRERAMQALLCTSLPIAFLAGFSWPRESLPAALQTLGEAIPAVIGIQAFVRLNQMGAPLEGVASYGWALLAQALGFSLLAAWAVGRRSKAATLSRARQAPKAP</sequence>
<dbReference type="GO" id="GO:0140359">
    <property type="term" value="F:ABC-type transporter activity"/>
    <property type="evidence" value="ECO:0007669"/>
    <property type="project" value="InterPro"/>
</dbReference>
<keyword evidence="9" id="KW-1185">Reference proteome</keyword>
<evidence type="ECO:0000256" key="6">
    <source>
        <dbReference type="SAM" id="Phobius"/>
    </source>
</evidence>
<comment type="subcellular location">
    <subcellularLocation>
        <location evidence="1">Cell membrane</location>
        <topology evidence="1">Multi-pass membrane protein</topology>
    </subcellularLocation>
</comment>
<keyword evidence="4 6" id="KW-1133">Transmembrane helix</keyword>
<dbReference type="Pfam" id="PF12698">
    <property type="entry name" value="ABC2_membrane_3"/>
    <property type="match status" value="1"/>
</dbReference>
<dbReference type="Proteomes" id="UP000562027">
    <property type="component" value="Unassembled WGS sequence"/>
</dbReference>
<dbReference type="Gene3D" id="3.40.1710.10">
    <property type="entry name" value="abc type-2 transporter like domain"/>
    <property type="match status" value="1"/>
</dbReference>
<feature type="transmembrane region" description="Helical" evidence="6">
    <location>
        <begin position="353"/>
        <end position="376"/>
    </location>
</feature>
<evidence type="ECO:0000256" key="2">
    <source>
        <dbReference type="ARBA" id="ARBA00022475"/>
    </source>
</evidence>
<dbReference type="AlphaFoldDB" id="A0A840LDU6"/>
<organism evidence="8 9">
    <name type="scientific">Roseateles oligotrophus</name>
    <dbReference type="NCBI Taxonomy" id="1769250"/>
    <lineage>
        <taxon>Bacteria</taxon>
        <taxon>Pseudomonadati</taxon>
        <taxon>Pseudomonadota</taxon>
        <taxon>Betaproteobacteria</taxon>
        <taxon>Burkholderiales</taxon>
        <taxon>Sphaerotilaceae</taxon>
        <taxon>Roseateles</taxon>
    </lineage>
</organism>
<keyword evidence="3 6" id="KW-0812">Transmembrane</keyword>
<feature type="transmembrane region" description="Helical" evidence="6">
    <location>
        <begin position="269"/>
        <end position="290"/>
    </location>
</feature>
<evidence type="ECO:0000256" key="4">
    <source>
        <dbReference type="ARBA" id="ARBA00022989"/>
    </source>
</evidence>
<feature type="transmembrane region" description="Helical" evidence="6">
    <location>
        <begin position="236"/>
        <end position="257"/>
    </location>
</feature>
<evidence type="ECO:0000259" key="7">
    <source>
        <dbReference type="Pfam" id="PF12698"/>
    </source>
</evidence>
<dbReference type="GO" id="GO:0005886">
    <property type="term" value="C:plasma membrane"/>
    <property type="evidence" value="ECO:0007669"/>
    <property type="project" value="UniProtKB-SubCell"/>
</dbReference>
<gene>
    <name evidence="8" type="ORF">HNP55_002016</name>
</gene>
<evidence type="ECO:0000256" key="3">
    <source>
        <dbReference type="ARBA" id="ARBA00022692"/>
    </source>
</evidence>
<proteinExistence type="predicted"/>
<dbReference type="RefSeq" id="WP_184298800.1">
    <property type="nucleotide sequence ID" value="NZ_JACHLP010000003.1"/>
</dbReference>
<dbReference type="InterPro" id="IPR013525">
    <property type="entry name" value="ABC2_TM"/>
</dbReference>
<dbReference type="InterPro" id="IPR051449">
    <property type="entry name" value="ABC-2_transporter_component"/>
</dbReference>
<accession>A0A840LDU6</accession>
<feature type="transmembrane region" description="Helical" evidence="6">
    <location>
        <begin position="296"/>
        <end position="315"/>
    </location>
</feature>
<feature type="transmembrane region" description="Helical" evidence="6">
    <location>
        <begin position="190"/>
        <end position="216"/>
    </location>
</feature>
<dbReference type="EMBL" id="JACHLP010000003">
    <property type="protein sequence ID" value="MBB4843497.1"/>
    <property type="molecule type" value="Genomic_DNA"/>
</dbReference>
<name>A0A840LDU6_9BURK</name>
<comment type="caution">
    <text evidence="8">The sequence shown here is derived from an EMBL/GenBank/DDBJ whole genome shotgun (WGS) entry which is preliminary data.</text>
</comment>
<evidence type="ECO:0000256" key="5">
    <source>
        <dbReference type="ARBA" id="ARBA00023136"/>
    </source>
</evidence>
<evidence type="ECO:0000313" key="8">
    <source>
        <dbReference type="EMBL" id="MBB4843497.1"/>
    </source>
</evidence>
<feature type="domain" description="ABC-2 type transporter transmembrane" evidence="7">
    <location>
        <begin position="26"/>
        <end position="373"/>
    </location>
</feature>
<evidence type="ECO:0000256" key="1">
    <source>
        <dbReference type="ARBA" id="ARBA00004651"/>
    </source>
</evidence>
<feature type="transmembrane region" description="Helical" evidence="6">
    <location>
        <begin position="24"/>
        <end position="42"/>
    </location>
</feature>
<evidence type="ECO:0000313" key="9">
    <source>
        <dbReference type="Proteomes" id="UP000562027"/>
    </source>
</evidence>
<keyword evidence="5 6" id="KW-0472">Membrane</keyword>
<keyword evidence="2" id="KW-1003">Cell membrane</keyword>
<dbReference type="PANTHER" id="PTHR30294:SF46">
    <property type="entry name" value="ABC TRANSPORTER PERMEASE"/>
    <property type="match status" value="1"/>
</dbReference>